<dbReference type="Proteomes" id="UP000619244">
    <property type="component" value="Unassembled WGS sequence"/>
</dbReference>
<sequence>MASLIPPALKAALNELRRVRSLKPTEGDWATYADWRDQMAVVLDSLAANLLHETDQQQARAEAEAAREQARAIRARHPT</sequence>
<reference evidence="1" key="2">
    <citation type="submission" date="2020-09" db="EMBL/GenBank/DDBJ databases">
        <authorList>
            <person name="Sun Q."/>
            <person name="Ohkuma M."/>
        </authorList>
    </citation>
    <scope>NUCLEOTIDE SEQUENCE</scope>
    <source>
        <strain evidence="1">JCM 4790</strain>
    </source>
</reference>
<reference evidence="1" key="1">
    <citation type="journal article" date="2014" name="Int. J. Syst. Evol. Microbiol.">
        <title>Complete genome sequence of Corynebacterium casei LMG S-19264T (=DSM 44701T), isolated from a smear-ripened cheese.</title>
        <authorList>
            <consortium name="US DOE Joint Genome Institute (JGI-PGF)"/>
            <person name="Walter F."/>
            <person name="Albersmeier A."/>
            <person name="Kalinowski J."/>
            <person name="Ruckert C."/>
        </authorList>
    </citation>
    <scope>NUCLEOTIDE SEQUENCE</scope>
    <source>
        <strain evidence="1">JCM 4790</strain>
    </source>
</reference>
<evidence type="ECO:0000313" key="1">
    <source>
        <dbReference type="EMBL" id="GGX83276.1"/>
    </source>
</evidence>
<dbReference type="AlphaFoldDB" id="A0A918NNF5"/>
<comment type="caution">
    <text evidence="1">The sequence shown here is derived from an EMBL/GenBank/DDBJ whole genome shotgun (WGS) entry which is preliminary data.</text>
</comment>
<proteinExistence type="predicted"/>
<organism evidence="1 2">
    <name type="scientific">Streptomyces minutiscleroticus</name>
    <dbReference type="NCBI Taxonomy" id="68238"/>
    <lineage>
        <taxon>Bacteria</taxon>
        <taxon>Bacillati</taxon>
        <taxon>Actinomycetota</taxon>
        <taxon>Actinomycetes</taxon>
        <taxon>Kitasatosporales</taxon>
        <taxon>Streptomycetaceae</taxon>
        <taxon>Streptomyces</taxon>
    </lineage>
</organism>
<accession>A0A918NNF5</accession>
<keyword evidence="2" id="KW-1185">Reference proteome</keyword>
<evidence type="ECO:0000313" key="2">
    <source>
        <dbReference type="Proteomes" id="UP000619244"/>
    </source>
</evidence>
<name>A0A918NNF5_9ACTN</name>
<gene>
    <name evidence="1" type="ORF">GCM10010358_41980</name>
</gene>
<protein>
    <submittedName>
        <fullName evidence="1">Uncharacterized protein</fullName>
    </submittedName>
</protein>
<dbReference type="EMBL" id="BMVU01000020">
    <property type="protein sequence ID" value="GGX83276.1"/>
    <property type="molecule type" value="Genomic_DNA"/>
</dbReference>